<evidence type="ECO:0000313" key="3">
    <source>
        <dbReference type="Proteomes" id="UP001163846"/>
    </source>
</evidence>
<proteinExistence type="predicted"/>
<gene>
    <name evidence="2" type="ORF">F5878DRAFT_69108</name>
</gene>
<evidence type="ECO:0000256" key="1">
    <source>
        <dbReference type="SAM" id="MobiDB-lite"/>
    </source>
</evidence>
<keyword evidence="3" id="KW-1185">Reference proteome</keyword>
<name>A0AA38UG21_9AGAR</name>
<dbReference type="Proteomes" id="UP001163846">
    <property type="component" value="Unassembled WGS sequence"/>
</dbReference>
<sequence>MGVYLLWLHGLDSSEKTKGVQNHKSQRSKDFGLSTTSKLLPRETDKEREVRFMFDPNTHIEEATEYPRIRLTMVAVTRAQAKRAAASSFTSATPAAVPAASNSPTSTRHKVRKQVYVSLTKRPELTNTRKTVRKPVDPKTTDDESSIERPTSPAKAPIEQSTSPHVFHAPFESLALPTTTASNALELPTPGWSRFGSSWRRETDLPVGLVSQIHEQQQANLALRANEAYQKQTQAMMQQHNMTYQWYDRMMTEGLQNAQEVHASLLLTGGTSGNSAALDTQNDGDIVMGNCEAGGLASHLEANRTPVVELSRNSALQTESLNGYSFQTDVPLPQFLMGKQLQPCPPGVQYSLISTPTEIIP</sequence>
<evidence type="ECO:0000313" key="2">
    <source>
        <dbReference type="EMBL" id="KAJ3840447.1"/>
    </source>
</evidence>
<dbReference type="EMBL" id="MU806078">
    <property type="protein sequence ID" value="KAJ3840447.1"/>
    <property type="molecule type" value="Genomic_DNA"/>
</dbReference>
<reference evidence="2" key="1">
    <citation type="submission" date="2022-08" db="EMBL/GenBank/DDBJ databases">
        <authorList>
            <consortium name="DOE Joint Genome Institute"/>
            <person name="Min B."/>
            <person name="Riley R."/>
            <person name="Sierra-Patev S."/>
            <person name="Naranjo-Ortiz M."/>
            <person name="Looney B."/>
            <person name="Konkel Z."/>
            <person name="Slot J.C."/>
            <person name="Sakamoto Y."/>
            <person name="Steenwyk J.L."/>
            <person name="Rokas A."/>
            <person name="Carro J."/>
            <person name="Camarero S."/>
            <person name="Ferreira P."/>
            <person name="Molpeceres G."/>
            <person name="Ruiz-Duenas F.J."/>
            <person name="Serrano A."/>
            <person name="Henrissat B."/>
            <person name="Drula E."/>
            <person name="Hughes K.W."/>
            <person name="Mata J.L."/>
            <person name="Ishikawa N.K."/>
            <person name="Vargas-Isla R."/>
            <person name="Ushijima S."/>
            <person name="Smith C.A."/>
            <person name="Ahrendt S."/>
            <person name="Andreopoulos W."/>
            <person name="He G."/>
            <person name="Labutti K."/>
            <person name="Lipzen A."/>
            <person name="Ng V."/>
            <person name="Sandor L."/>
            <person name="Barry K."/>
            <person name="Martinez A.T."/>
            <person name="Xiao Y."/>
            <person name="Gibbons J.G."/>
            <person name="Terashima K."/>
            <person name="Hibbett D.S."/>
            <person name="Grigoriev I.V."/>
        </authorList>
    </citation>
    <scope>NUCLEOTIDE SEQUENCE</scope>
    <source>
        <strain evidence="2">TFB9207</strain>
    </source>
</reference>
<feature type="compositionally biased region" description="Low complexity" evidence="1">
    <location>
        <begin position="90"/>
        <end position="106"/>
    </location>
</feature>
<dbReference type="AlphaFoldDB" id="A0AA38UG21"/>
<feature type="region of interest" description="Disordered" evidence="1">
    <location>
        <begin position="15"/>
        <end position="37"/>
    </location>
</feature>
<protein>
    <submittedName>
        <fullName evidence="2">Uncharacterized protein</fullName>
    </submittedName>
</protein>
<accession>A0AA38UG21</accession>
<comment type="caution">
    <text evidence="2">The sequence shown here is derived from an EMBL/GenBank/DDBJ whole genome shotgun (WGS) entry which is preliminary data.</text>
</comment>
<organism evidence="2 3">
    <name type="scientific">Lentinula raphanica</name>
    <dbReference type="NCBI Taxonomy" id="153919"/>
    <lineage>
        <taxon>Eukaryota</taxon>
        <taxon>Fungi</taxon>
        <taxon>Dikarya</taxon>
        <taxon>Basidiomycota</taxon>
        <taxon>Agaricomycotina</taxon>
        <taxon>Agaricomycetes</taxon>
        <taxon>Agaricomycetidae</taxon>
        <taxon>Agaricales</taxon>
        <taxon>Marasmiineae</taxon>
        <taxon>Omphalotaceae</taxon>
        <taxon>Lentinula</taxon>
    </lineage>
</organism>
<feature type="region of interest" description="Disordered" evidence="1">
    <location>
        <begin position="90"/>
        <end position="161"/>
    </location>
</feature>